<keyword evidence="1 4" id="KW-0732">Signal</keyword>
<dbReference type="EMBL" id="CP047491">
    <property type="protein sequence ID" value="QHQ40339.1"/>
    <property type="molecule type" value="Genomic_DNA"/>
</dbReference>
<evidence type="ECO:0000259" key="7">
    <source>
        <dbReference type="Pfam" id="PF19838"/>
    </source>
</evidence>
<evidence type="ECO:0000256" key="2">
    <source>
        <dbReference type="ARBA" id="ARBA00023136"/>
    </source>
</evidence>
<dbReference type="Proteomes" id="UP000464675">
    <property type="component" value="Chromosome"/>
</dbReference>
<dbReference type="Pfam" id="PF19838">
    <property type="entry name" value="LptD_2"/>
    <property type="match status" value="1"/>
</dbReference>
<evidence type="ECO:0000256" key="3">
    <source>
        <dbReference type="ARBA" id="ARBA00023237"/>
    </source>
</evidence>
<dbReference type="InterPro" id="IPR005653">
    <property type="entry name" value="OstA-like_N"/>
</dbReference>
<gene>
    <name evidence="4 9" type="primary">lptD</name>
    <name evidence="9" type="ORF">GTQ55_16080</name>
    <name evidence="8" type="ORF">HNQ53_003217</name>
</gene>
<evidence type="ECO:0000313" key="10">
    <source>
        <dbReference type="Proteomes" id="UP000464675"/>
    </source>
</evidence>
<dbReference type="OrthoDB" id="9760225at2"/>
<keyword evidence="10" id="KW-1185">Reference proteome</keyword>
<evidence type="ECO:0000256" key="4">
    <source>
        <dbReference type="HAMAP-Rule" id="MF_01411"/>
    </source>
</evidence>
<dbReference type="PANTHER" id="PTHR30189:SF1">
    <property type="entry name" value="LPS-ASSEMBLY PROTEIN LPTD"/>
    <property type="match status" value="1"/>
</dbReference>
<sequence length="875" mass="99282">MLEASRWRRLALAIGQLSRPRSLAFGLLAAQPLWFTAAAVAETAVPQATPHTDGSVSENPYLYLDWFPKAQLDPAFRHSLAPVCGGAFIEPQRLYPNANLLPEDAPLRATADSSNWLEDGTAQLRGNVHITQGYRQLFADQVDVNREESTAYLSGAIEMREPSLLVRGKAAEVHTDSKAASIEDATYVVHNEFVHGSARFASREASGELILTEGSYTRCEPDDVFWRMSGGEIAIDNVERQGTARNVRLEIADIPVFYFPYLRFPVGDERMSGLLFPSISNSDENGWDIAIPYYWNIAPQLDATIVPRYVQYRGTGLELETRYLSPWFNTEARVAGLPNDKGGDDEDARRLINEGFPEDLVLPAKGENRWYLNLDQLGGNGGAWRTRIDYSKVSDPDYFRDLDNAELKVPQNVSARALTNLNQTAEASLTSDHWRGSIRAQEYQQLVKDRFDTYSQLPRFNLNGNYKWGNWHLLMDHELTSFDHTDTQTIRFIADVDDPDSETTLTRNFVNANRARIDYSFGWDQQWLWGFFNPEIKGIYLGYELADTFLADSAMDSPETSAGQLTIDSGLFFERSDSLFDYEYIQTLEPRLFLMASSEADQTDFLNVSNSPGDGGNDLLYDTSLFTFSYDQLFRDSRFNGNDRIDDADRAAFGLTTRFVDPRSGRDLFSASAGQIFYSEASRIELAAFIEDVPRSEFAARLESRPSDSLRISSEVIYHDTDNTINRGNVTLRYLDDDFRLFNVGYRYLRKEEIYDATDSYLVQGPVRQADVSAVWPVNDRLSILARANYDFTFDRELEYLAGLEYDTCCYRTRVLWRRELDNDLADVVPPEELEFDEGIYIELQLKGLAGLGGSVTRMLSQGIANFEQREVLKQ</sequence>
<comment type="caution">
    <text evidence="4">Lacks conserved residue(s) required for the propagation of feature annotation.</text>
</comment>
<dbReference type="Pfam" id="PF03968">
    <property type="entry name" value="LptD_N"/>
    <property type="match status" value="1"/>
</dbReference>
<reference evidence="9 10" key="1">
    <citation type="submission" date="2020-01" db="EMBL/GenBank/DDBJ databases">
        <title>The possibility of degradation of plastic by Microbulbifer hydrolyticus IRE-31.</title>
        <authorList>
            <person name="Liu L."/>
        </authorList>
    </citation>
    <scope>NUCLEOTIDE SEQUENCE [LARGE SCALE GENOMIC DNA]</scope>
    <source>
        <strain evidence="9 10">IRE-31</strain>
    </source>
</reference>
<feature type="domain" description="LptD C-terminal" evidence="6">
    <location>
        <begin position="368"/>
        <end position="781"/>
    </location>
</feature>
<dbReference type="PANTHER" id="PTHR30189">
    <property type="entry name" value="LPS-ASSEMBLY PROTEIN"/>
    <property type="match status" value="1"/>
</dbReference>
<evidence type="ECO:0000313" key="8">
    <source>
        <dbReference type="EMBL" id="MBB5212971.1"/>
    </source>
</evidence>
<dbReference type="AlphaFoldDB" id="A0A6P1TGF3"/>
<dbReference type="InterPro" id="IPR020889">
    <property type="entry name" value="LipoPS_assembly_LptD"/>
</dbReference>
<proteinExistence type="inferred from homology"/>
<dbReference type="InterPro" id="IPR045659">
    <property type="entry name" value="LptD_2"/>
</dbReference>
<dbReference type="GO" id="GO:0015920">
    <property type="term" value="P:lipopolysaccharide transport"/>
    <property type="evidence" value="ECO:0007669"/>
    <property type="project" value="InterPro"/>
</dbReference>
<feature type="domain" description="LPS-assembly protein LptD central" evidence="7">
    <location>
        <begin position="245"/>
        <end position="324"/>
    </location>
</feature>
<dbReference type="InterPro" id="IPR007543">
    <property type="entry name" value="LptD_C"/>
</dbReference>
<reference evidence="8 11" key="2">
    <citation type="submission" date="2020-08" db="EMBL/GenBank/DDBJ databases">
        <title>Genomic Encyclopedia of Type Strains, Phase IV (KMG-IV): sequencing the most valuable type-strain genomes for metagenomic binning, comparative biology and taxonomic classification.</title>
        <authorList>
            <person name="Goeker M."/>
        </authorList>
    </citation>
    <scope>NUCLEOTIDE SEQUENCE [LARGE SCALE GENOMIC DNA]</scope>
    <source>
        <strain evidence="8 11">DSM 11525</strain>
    </source>
</reference>
<evidence type="ECO:0000256" key="1">
    <source>
        <dbReference type="ARBA" id="ARBA00022729"/>
    </source>
</evidence>
<comment type="similarity">
    <text evidence="4">Belongs to the LptD family.</text>
</comment>
<dbReference type="RefSeq" id="WP_161859637.1">
    <property type="nucleotide sequence ID" value="NZ_CP047491.1"/>
</dbReference>
<evidence type="ECO:0000259" key="5">
    <source>
        <dbReference type="Pfam" id="PF03968"/>
    </source>
</evidence>
<dbReference type="GO" id="GO:0009279">
    <property type="term" value="C:cell outer membrane"/>
    <property type="evidence" value="ECO:0007669"/>
    <property type="project" value="UniProtKB-SubCell"/>
</dbReference>
<evidence type="ECO:0000259" key="6">
    <source>
        <dbReference type="Pfam" id="PF04453"/>
    </source>
</evidence>
<dbReference type="Gene3D" id="2.60.450.10">
    <property type="entry name" value="Lipopolysaccharide (LPS) transport protein A like domain"/>
    <property type="match status" value="1"/>
</dbReference>
<comment type="subunit">
    <text evidence="4">Component of the lipopolysaccharide transport and assembly complex. Interacts with LptE and LptA.</text>
</comment>
<accession>A0A6P1TGF3</accession>
<organism evidence="8 11">
    <name type="scientific">Microbulbifer hydrolyticus</name>
    <dbReference type="NCBI Taxonomy" id="48074"/>
    <lineage>
        <taxon>Bacteria</taxon>
        <taxon>Pseudomonadati</taxon>
        <taxon>Pseudomonadota</taxon>
        <taxon>Gammaproteobacteria</taxon>
        <taxon>Cellvibrionales</taxon>
        <taxon>Microbulbiferaceae</taxon>
        <taxon>Microbulbifer</taxon>
    </lineage>
</organism>
<comment type="subcellular location">
    <subcellularLocation>
        <location evidence="4">Cell outer membrane</location>
    </subcellularLocation>
</comment>
<dbReference type="InterPro" id="IPR050218">
    <property type="entry name" value="LptD"/>
</dbReference>
<dbReference type="GO" id="GO:0043165">
    <property type="term" value="P:Gram-negative-bacterium-type cell outer membrane assembly"/>
    <property type="evidence" value="ECO:0007669"/>
    <property type="project" value="UniProtKB-UniRule"/>
</dbReference>
<evidence type="ECO:0000313" key="9">
    <source>
        <dbReference type="EMBL" id="QHQ40339.1"/>
    </source>
</evidence>
<dbReference type="Proteomes" id="UP000563601">
    <property type="component" value="Unassembled WGS sequence"/>
</dbReference>
<keyword evidence="2 4" id="KW-0472">Membrane</keyword>
<feature type="domain" description="Organic solvent tolerance-like N-terminal" evidence="5">
    <location>
        <begin position="118"/>
        <end position="238"/>
    </location>
</feature>
<protein>
    <recommendedName>
        <fullName evidence="4">LPS-assembly protein LptD</fullName>
    </recommendedName>
</protein>
<dbReference type="Pfam" id="PF04453">
    <property type="entry name" value="LptD"/>
    <property type="match status" value="1"/>
</dbReference>
<name>A0A6P1TGF3_9GAMM</name>
<dbReference type="HAMAP" id="MF_01411">
    <property type="entry name" value="LPS_assembly_LptD"/>
    <property type="match status" value="1"/>
</dbReference>
<keyword evidence="3 4" id="KW-0998">Cell outer membrane</keyword>
<comment type="function">
    <text evidence="4">Together with LptE, is involved in the assembly of lipopolysaccharide (LPS) at the surface of the outer membrane.</text>
</comment>
<evidence type="ECO:0000313" key="11">
    <source>
        <dbReference type="Proteomes" id="UP000563601"/>
    </source>
</evidence>
<dbReference type="EMBL" id="JACHHR010000005">
    <property type="protein sequence ID" value="MBB5212971.1"/>
    <property type="molecule type" value="Genomic_DNA"/>
</dbReference>
<dbReference type="GO" id="GO:1990351">
    <property type="term" value="C:transporter complex"/>
    <property type="evidence" value="ECO:0007669"/>
    <property type="project" value="TreeGrafter"/>
</dbReference>